<dbReference type="Proteomes" id="UP000187209">
    <property type="component" value="Unassembled WGS sequence"/>
</dbReference>
<comment type="caution">
    <text evidence="1">The sequence shown here is derived from an EMBL/GenBank/DDBJ whole genome shotgun (WGS) entry which is preliminary data.</text>
</comment>
<proteinExistence type="predicted"/>
<keyword evidence="2" id="KW-1185">Reference proteome</keyword>
<accession>A0A1R2CYX1</accession>
<dbReference type="AlphaFoldDB" id="A0A1R2CYX1"/>
<name>A0A1R2CYX1_9CILI</name>
<gene>
    <name evidence="1" type="ORF">SteCoe_2681</name>
</gene>
<dbReference type="EMBL" id="MPUH01000030">
    <property type="protein sequence ID" value="OMJ94197.1"/>
    <property type="molecule type" value="Genomic_DNA"/>
</dbReference>
<reference evidence="1 2" key="1">
    <citation type="submission" date="2016-11" db="EMBL/GenBank/DDBJ databases">
        <title>The macronuclear genome of Stentor coeruleus: a giant cell with tiny introns.</title>
        <authorList>
            <person name="Slabodnick M."/>
            <person name="Ruby J.G."/>
            <person name="Reiff S.B."/>
            <person name="Swart E.C."/>
            <person name="Gosai S."/>
            <person name="Prabakaran S."/>
            <person name="Witkowska E."/>
            <person name="Larue G.E."/>
            <person name="Fisher S."/>
            <person name="Freeman R.M."/>
            <person name="Gunawardena J."/>
            <person name="Chu W."/>
            <person name="Stover N.A."/>
            <person name="Gregory B.D."/>
            <person name="Nowacki M."/>
            <person name="Derisi J."/>
            <person name="Roy S.W."/>
            <person name="Marshall W.F."/>
            <person name="Sood P."/>
        </authorList>
    </citation>
    <scope>NUCLEOTIDE SEQUENCE [LARGE SCALE GENOMIC DNA]</scope>
    <source>
        <strain evidence="1">WM001</strain>
    </source>
</reference>
<evidence type="ECO:0000313" key="1">
    <source>
        <dbReference type="EMBL" id="OMJ94197.1"/>
    </source>
</evidence>
<organism evidence="1 2">
    <name type="scientific">Stentor coeruleus</name>
    <dbReference type="NCBI Taxonomy" id="5963"/>
    <lineage>
        <taxon>Eukaryota</taxon>
        <taxon>Sar</taxon>
        <taxon>Alveolata</taxon>
        <taxon>Ciliophora</taxon>
        <taxon>Postciliodesmatophora</taxon>
        <taxon>Heterotrichea</taxon>
        <taxon>Heterotrichida</taxon>
        <taxon>Stentoridae</taxon>
        <taxon>Stentor</taxon>
    </lineage>
</organism>
<evidence type="ECO:0000313" key="2">
    <source>
        <dbReference type="Proteomes" id="UP000187209"/>
    </source>
</evidence>
<sequence>MKASVRKSDRKKEYDPEIMKDLKDLCGPRSLKKHIKRLNQKKRKAKRAVSISQMDSVLGFATLIRESEPVLCKSATHVSIAYSIQSILNKNYKL</sequence>
<protein>
    <submittedName>
        <fullName evidence="1">Uncharacterized protein</fullName>
    </submittedName>
</protein>